<organism evidence="2 3">
    <name type="scientific">Pelusios castaneus</name>
    <name type="common">West African mud turtle</name>
    <dbReference type="NCBI Taxonomy" id="367368"/>
    <lineage>
        <taxon>Eukaryota</taxon>
        <taxon>Metazoa</taxon>
        <taxon>Chordata</taxon>
        <taxon>Craniata</taxon>
        <taxon>Vertebrata</taxon>
        <taxon>Euteleostomi</taxon>
        <taxon>Archelosauria</taxon>
        <taxon>Testudinata</taxon>
        <taxon>Testudines</taxon>
        <taxon>Pleurodira</taxon>
        <taxon>Pelomedusidae</taxon>
        <taxon>Pelusios</taxon>
    </lineage>
</organism>
<feature type="domain" description="KRAB" evidence="1">
    <location>
        <begin position="1"/>
        <end position="63"/>
    </location>
</feature>
<keyword evidence="3" id="KW-1185">Reference proteome</keyword>
<dbReference type="InterPro" id="IPR001909">
    <property type="entry name" value="KRAB"/>
</dbReference>
<protein>
    <recommendedName>
        <fullName evidence="1">KRAB domain-containing protein</fullName>
    </recommendedName>
</protein>
<dbReference type="PROSITE" id="PS50805">
    <property type="entry name" value="KRAB"/>
    <property type="match status" value="1"/>
</dbReference>
<accession>A0A8C8VNH1</accession>
<name>A0A8C8VNH1_9SAUR</name>
<proteinExistence type="predicted"/>
<evidence type="ECO:0000259" key="1">
    <source>
        <dbReference type="PROSITE" id="PS50805"/>
    </source>
</evidence>
<dbReference type="AlphaFoldDB" id="A0A8C8VNH1"/>
<dbReference type="Ensembl" id="ENSPCET00000021712.1">
    <property type="protein sequence ID" value="ENSPCEP00000020983.1"/>
    <property type="gene ID" value="ENSPCEG00000016181.1"/>
</dbReference>
<reference evidence="2" key="1">
    <citation type="submission" date="2025-08" db="UniProtKB">
        <authorList>
            <consortium name="Ensembl"/>
        </authorList>
    </citation>
    <scope>IDENTIFICATION</scope>
</reference>
<sequence>MECKYLVHTFPCWRMAINHVIIVSVSKELVSGFPVSKPDVISQLEQGEELWVPDLQGSKKREILRSFCTGEEILNQLRTYECLKETPGILYEDRGSSKSSGLSPAGICLRADTAHGFLWILADTWQ</sequence>
<evidence type="ECO:0000313" key="3">
    <source>
        <dbReference type="Proteomes" id="UP000694393"/>
    </source>
</evidence>
<reference evidence="2" key="2">
    <citation type="submission" date="2025-09" db="UniProtKB">
        <authorList>
            <consortium name="Ensembl"/>
        </authorList>
    </citation>
    <scope>IDENTIFICATION</scope>
</reference>
<evidence type="ECO:0000313" key="2">
    <source>
        <dbReference type="Ensembl" id="ENSPCEP00000020983.1"/>
    </source>
</evidence>
<dbReference type="GO" id="GO:0006355">
    <property type="term" value="P:regulation of DNA-templated transcription"/>
    <property type="evidence" value="ECO:0007669"/>
    <property type="project" value="InterPro"/>
</dbReference>
<dbReference type="Proteomes" id="UP000694393">
    <property type="component" value="Unplaced"/>
</dbReference>